<dbReference type="EMBL" id="JACJTU010000078">
    <property type="protein sequence ID" value="MBD2739311.1"/>
    <property type="molecule type" value="Genomic_DNA"/>
</dbReference>
<sequence>MVLDTKSELDLLIGNEYGLYTVKQTRKTREYPSSHRRRAIAFSSNFIPI</sequence>
<name>A0ABR8KIC2_9NOSO</name>
<proteinExistence type="predicted"/>
<evidence type="ECO:0000313" key="2">
    <source>
        <dbReference type="Proteomes" id="UP000637383"/>
    </source>
</evidence>
<keyword evidence="2" id="KW-1185">Reference proteome</keyword>
<gene>
    <name evidence="1" type="ORF">H6H03_36560</name>
</gene>
<protein>
    <submittedName>
        <fullName evidence="1">Uncharacterized protein</fullName>
    </submittedName>
</protein>
<accession>A0ABR8KIC2</accession>
<dbReference type="Proteomes" id="UP000637383">
    <property type="component" value="Unassembled WGS sequence"/>
</dbReference>
<organism evidence="1 2">
    <name type="scientific">Nostoc paludosum FACHB-159</name>
    <dbReference type="NCBI Taxonomy" id="2692908"/>
    <lineage>
        <taxon>Bacteria</taxon>
        <taxon>Bacillati</taxon>
        <taxon>Cyanobacteriota</taxon>
        <taxon>Cyanophyceae</taxon>
        <taxon>Nostocales</taxon>
        <taxon>Nostocaceae</taxon>
        <taxon>Nostoc</taxon>
    </lineage>
</organism>
<dbReference type="RefSeq" id="WP_190959812.1">
    <property type="nucleotide sequence ID" value="NZ_JACJTU010000078.1"/>
</dbReference>
<evidence type="ECO:0000313" key="1">
    <source>
        <dbReference type="EMBL" id="MBD2739311.1"/>
    </source>
</evidence>
<comment type="caution">
    <text evidence="1">The sequence shown here is derived from an EMBL/GenBank/DDBJ whole genome shotgun (WGS) entry which is preliminary data.</text>
</comment>
<reference evidence="1 2" key="1">
    <citation type="journal article" date="2020" name="ISME J.">
        <title>Comparative genomics reveals insights into cyanobacterial evolution and habitat adaptation.</title>
        <authorList>
            <person name="Chen M.Y."/>
            <person name="Teng W.K."/>
            <person name="Zhao L."/>
            <person name="Hu C.X."/>
            <person name="Zhou Y.K."/>
            <person name="Han B.P."/>
            <person name="Song L.R."/>
            <person name="Shu W.S."/>
        </authorList>
    </citation>
    <scope>NUCLEOTIDE SEQUENCE [LARGE SCALE GENOMIC DNA]</scope>
    <source>
        <strain evidence="1 2">FACHB-159</strain>
    </source>
</reference>